<evidence type="ECO:0000259" key="2">
    <source>
        <dbReference type="Pfam" id="PF00501"/>
    </source>
</evidence>
<name>A0AAC9K993_9PROT</name>
<evidence type="ECO:0000313" key="3">
    <source>
        <dbReference type="EMBL" id="APH53259.1"/>
    </source>
</evidence>
<dbReference type="InterPro" id="IPR050237">
    <property type="entry name" value="ATP-dep_AMP-bd_enzyme"/>
</dbReference>
<keyword evidence="1 3" id="KW-0436">Ligase</keyword>
<dbReference type="InterPro" id="IPR000873">
    <property type="entry name" value="AMP-dep_synth/lig_dom"/>
</dbReference>
<dbReference type="InterPro" id="IPR042099">
    <property type="entry name" value="ANL_N_sf"/>
</dbReference>
<evidence type="ECO:0000256" key="1">
    <source>
        <dbReference type="ARBA" id="ARBA00022598"/>
    </source>
</evidence>
<dbReference type="Pfam" id="PF00501">
    <property type="entry name" value="AMP-binding"/>
    <property type="match status" value="1"/>
</dbReference>
<dbReference type="RefSeq" id="WP_157692494.1">
    <property type="nucleotide sequence ID" value="NZ_CP018191.1"/>
</dbReference>
<reference evidence="4" key="1">
    <citation type="submission" date="2016-11" db="EMBL/GenBank/DDBJ databases">
        <title>Comparative genomic and phenotypic analysis of Granulibacter bethesdensis clinical isolates from patients with chronic granulomatous disease.</title>
        <authorList>
            <person name="Zarember K.A."/>
            <person name="Porcella S.F."/>
            <person name="Chu J."/>
            <person name="Ding L."/>
            <person name="Dahlstrom E."/>
            <person name="Barbian K."/>
            <person name="Martens C."/>
            <person name="Sykora L."/>
            <person name="Kramer S."/>
            <person name="Pettinato A.M."/>
            <person name="Hong H."/>
            <person name="Wald G."/>
            <person name="Berg L.J."/>
            <person name="Rogge L.S."/>
            <person name="Greenberg D.E."/>
            <person name="Falcone E.L."/>
            <person name="Neves J.F."/>
            <person name="Simoes M.J."/>
            <person name="Casal M."/>
            <person name="Rodriguez-Lopez F.C."/>
            <person name="Zelazny A."/>
            <person name="Gallin J.I."/>
            <person name="Holland S.M."/>
        </authorList>
    </citation>
    <scope>NUCLEOTIDE SEQUENCE [LARGE SCALE GENOMIC DNA]</scope>
    <source>
        <strain evidence="4">NIH9.1</strain>
    </source>
</reference>
<dbReference type="PANTHER" id="PTHR43767">
    <property type="entry name" value="LONG-CHAIN-FATTY-ACID--COA LIGASE"/>
    <property type="match status" value="1"/>
</dbReference>
<protein>
    <submittedName>
        <fullName evidence="3">AMP-(Fatty)acid ligase</fullName>
    </submittedName>
</protein>
<dbReference type="Gene3D" id="3.30.300.30">
    <property type="match status" value="1"/>
</dbReference>
<evidence type="ECO:0000313" key="4">
    <source>
        <dbReference type="Proteomes" id="UP000182373"/>
    </source>
</evidence>
<organism evidence="3 4">
    <name type="scientific">Granulibacter bethesdensis</name>
    <dbReference type="NCBI Taxonomy" id="364410"/>
    <lineage>
        <taxon>Bacteria</taxon>
        <taxon>Pseudomonadati</taxon>
        <taxon>Pseudomonadota</taxon>
        <taxon>Alphaproteobacteria</taxon>
        <taxon>Acetobacterales</taxon>
        <taxon>Acetobacteraceae</taxon>
        <taxon>Granulibacter</taxon>
    </lineage>
</organism>
<sequence>MLTTHDLSVPRRAPASTALTDRQLHETLFLTPDATVPDGSVTVAMFLGEADLLTRQLPACRFLALPSRNRLAVATGFAAAQIMGIPALMTAERTLHGLEHLIQSYPGTTLLLSSSDTDIIDLARQQGWTFVVWDMSGASLWTRSPHDIPDDRIAAIAFTSGSTGNPVAHTKQWRALVDRSRAIGNRFALPTETDAPCNIVAPVPSQHMYGFELSVLLPLHAKAAIWCGPAFYPADITRALERIPAPRMLVCTPLHMRAMQDAALPVPPLSRTISATAPLSPLLAGGFETRFGTEVHEIYGATEIGSFATRRTVAGDNWYLLDGVNLKAAGSMEAGQGGIEIDQPVAQAPFCPDTPLADIVALLPDRSFRLIGRQADMIKRGGKRASLAGLSRILSELPGVEDGTFYLPSYLPSGKTDDASNLEAKLIALVVAPSCSVTTIMEGLRTRIDPAFLPRRVVIVEALPRNALGKLPRNAIEDLLHRMNTIAS</sequence>
<dbReference type="PANTHER" id="PTHR43767:SF8">
    <property type="entry name" value="LONG-CHAIN-FATTY-ACID--COA LIGASE"/>
    <property type="match status" value="1"/>
</dbReference>
<proteinExistence type="predicted"/>
<dbReference type="SUPFAM" id="SSF56801">
    <property type="entry name" value="Acetyl-CoA synthetase-like"/>
    <property type="match status" value="1"/>
</dbReference>
<dbReference type="GO" id="GO:0016874">
    <property type="term" value="F:ligase activity"/>
    <property type="evidence" value="ECO:0007669"/>
    <property type="project" value="UniProtKB-KW"/>
</dbReference>
<dbReference type="Proteomes" id="UP000182373">
    <property type="component" value="Chromosome"/>
</dbReference>
<gene>
    <name evidence="3" type="ORF">GbCGDNIH9_0037</name>
</gene>
<feature type="domain" description="AMP-dependent synthetase/ligase" evidence="2">
    <location>
        <begin position="135"/>
        <end position="310"/>
    </location>
</feature>
<dbReference type="InterPro" id="IPR045851">
    <property type="entry name" value="AMP-bd_C_sf"/>
</dbReference>
<accession>A0AAC9K993</accession>
<dbReference type="AlphaFoldDB" id="A0AAC9K993"/>
<dbReference type="EMBL" id="CP018191">
    <property type="protein sequence ID" value="APH53259.1"/>
    <property type="molecule type" value="Genomic_DNA"/>
</dbReference>
<dbReference type="Gene3D" id="3.40.50.12780">
    <property type="entry name" value="N-terminal domain of ligase-like"/>
    <property type="match status" value="1"/>
</dbReference>